<feature type="domain" description="Rieske" evidence="6">
    <location>
        <begin position="27"/>
        <end position="132"/>
    </location>
</feature>
<dbReference type="GO" id="GO:0005506">
    <property type="term" value="F:iron ion binding"/>
    <property type="evidence" value="ECO:0007669"/>
    <property type="project" value="InterPro"/>
</dbReference>
<dbReference type="GO" id="GO:0051537">
    <property type="term" value="F:2 iron, 2 sulfur cluster binding"/>
    <property type="evidence" value="ECO:0007669"/>
    <property type="project" value="UniProtKB-KW"/>
</dbReference>
<dbReference type="InterPro" id="IPR036922">
    <property type="entry name" value="Rieske_2Fe-2S_sf"/>
</dbReference>
<dbReference type="InterPro" id="IPR017941">
    <property type="entry name" value="Rieske_2Fe-2S"/>
</dbReference>
<accession>W4LZ62</accession>
<dbReference type="PATRIC" id="fig|1429438.4.peg.376"/>
<evidence type="ECO:0000256" key="2">
    <source>
        <dbReference type="ARBA" id="ARBA00022723"/>
    </source>
</evidence>
<dbReference type="Proteomes" id="UP000019141">
    <property type="component" value="Unassembled WGS sequence"/>
</dbReference>
<keyword evidence="3" id="KW-0560">Oxidoreductase</keyword>
<keyword evidence="4" id="KW-0408">Iron</keyword>
<dbReference type="AlphaFoldDB" id="W4LZ62"/>
<evidence type="ECO:0000259" key="6">
    <source>
        <dbReference type="PROSITE" id="PS51296"/>
    </source>
</evidence>
<dbReference type="InterPro" id="IPR050584">
    <property type="entry name" value="Cholesterol_7-desaturase"/>
</dbReference>
<keyword evidence="5" id="KW-0411">Iron-sulfur</keyword>
<reference evidence="7 8" key="1">
    <citation type="journal article" date="2014" name="Nature">
        <title>An environmental bacterial taxon with a large and distinct metabolic repertoire.</title>
        <authorList>
            <person name="Wilson M.C."/>
            <person name="Mori T."/>
            <person name="Ruckert C."/>
            <person name="Uria A.R."/>
            <person name="Helf M.J."/>
            <person name="Takada K."/>
            <person name="Gernert C."/>
            <person name="Steffens U.A."/>
            <person name="Heycke N."/>
            <person name="Schmitt S."/>
            <person name="Rinke C."/>
            <person name="Helfrich E.J."/>
            <person name="Brachmann A.O."/>
            <person name="Gurgui C."/>
            <person name="Wakimoto T."/>
            <person name="Kracht M."/>
            <person name="Crusemann M."/>
            <person name="Hentschel U."/>
            <person name="Abe I."/>
            <person name="Matsunaga S."/>
            <person name="Kalinowski J."/>
            <person name="Takeyama H."/>
            <person name="Piel J."/>
        </authorList>
    </citation>
    <scope>NUCLEOTIDE SEQUENCE [LARGE SCALE GENOMIC DNA]</scope>
    <source>
        <strain evidence="8">TSY1</strain>
    </source>
</reference>
<proteinExistence type="predicted"/>
<dbReference type="HOGENOM" id="CLU_039484_2_1_7"/>
<dbReference type="InterPro" id="IPR015881">
    <property type="entry name" value="ARHD_Rieske_2Fe_2S"/>
</dbReference>
<evidence type="ECO:0000256" key="3">
    <source>
        <dbReference type="ARBA" id="ARBA00023002"/>
    </source>
</evidence>
<evidence type="ECO:0000313" key="7">
    <source>
        <dbReference type="EMBL" id="ETX03193.1"/>
    </source>
</evidence>
<dbReference type="SUPFAM" id="SSF50022">
    <property type="entry name" value="ISP domain"/>
    <property type="match status" value="1"/>
</dbReference>
<protein>
    <recommendedName>
        <fullName evidence="6">Rieske domain-containing protein</fullName>
    </recommendedName>
</protein>
<name>W4LZ62_ENTF1</name>
<dbReference type="Pfam" id="PF00355">
    <property type="entry name" value="Rieske"/>
    <property type="match status" value="1"/>
</dbReference>
<evidence type="ECO:0000256" key="1">
    <source>
        <dbReference type="ARBA" id="ARBA00022714"/>
    </source>
</evidence>
<dbReference type="PANTHER" id="PTHR21266:SF59">
    <property type="entry name" value="BLR4922 PROTEIN"/>
    <property type="match status" value="1"/>
</dbReference>
<comment type="caution">
    <text evidence="7">The sequence shown here is derived from an EMBL/GenBank/DDBJ whole genome shotgun (WGS) entry which is preliminary data.</text>
</comment>
<dbReference type="PROSITE" id="PS00570">
    <property type="entry name" value="RING_HYDROXYL_ALPHA"/>
    <property type="match status" value="1"/>
</dbReference>
<keyword evidence="8" id="KW-1185">Reference proteome</keyword>
<sequence>MLSAQENERLTRVGPGTPMGELMRRYWHPVAAAAELDAHPVKAVKILGEPLVLYRDLQGRLGLIGDTCPHRRISLEYGITEAEGLRCPYHGWMFDQTGQCIEMPAEPADSTFPCRVKIEGYPVEELGGLIFAYLGPEPVPMVPRWDLFVMDGIWRDIGVTEIPCNWLQCMENSLDPVHTEWLHGHYYNFIMGHRNQRDARGQRFVDRLTPHHVKIGFDVFDHGIIKRRVREGGSEQEAAWSIGHPILFPNILRVNWTFQIRVPMDDTHTWHVMYQAYPPPPGEEGTPQKTVPVYDIPIKDERGKFITDFVLGQDMMAWVTQGPIAHRDLEKLGESDAGIILYRRLLRDHMAIAAQGGDPMNVFRDPDTHKIVRVPVEHSLIDTAKAGALSTGQAPYSALLEDVEAAWAKVSAAAD</sequence>
<evidence type="ECO:0000256" key="4">
    <source>
        <dbReference type="ARBA" id="ARBA00023004"/>
    </source>
</evidence>
<dbReference type="GO" id="GO:0016491">
    <property type="term" value="F:oxidoreductase activity"/>
    <property type="evidence" value="ECO:0007669"/>
    <property type="project" value="UniProtKB-KW"/>
</dbReference>
<evidence type="ECO:0000313" key="8">
    <source>
        <dbReference type="Proteomes" id="UP000019141"/>
    </source>
</evidence>
<dbReference type="SUPFAM" id="SSF55961">
    <property type="entry name" value="Bet v1-like"/>
    <property type="match status" value="1"/>
</dbReference>
<gene>
    <name evidence="7" type="ORF">ETSY1_00935</name>
</gene>
<dbReference type="Gene3D" id="2.102.10.10">
    <property type="entry name" value="Rieske [2Fe-2S] iron-sulphur domain"/>
    <property type="match status" value="1"/>
</dbReference>
<dbReference type="PANTHER" id="PTHR21266">
    <property type="entry name" value="IRON-SULFUR DOMAIN CONTAINING PROTEIN"/>
    <property type="match status" value="1"/>
</dbReference>
<dbReference type="Gene3D" id="3.90.380.10">
    <property type="entry name" value="Naphthalene 1,2-dioxygenase Alpha Subunit, Chain A, domain 1"/>
    <property type="match status" value="1"/>
</dbReference>
<evidence type="ECO:0000256" key="5">
    <source>
        <dbReference type="ARBA" id="ARBA00023014"/>
    </source>
</evidence>
<dbReference type="EMBL" id="AZHW01000068">
    <property type="protein sequence ID" value="ETX03193.1"/>
    <property type="molecule type" value="Genomic_DNA"/>
</dbReference>
<keyword evidence="2" id="KW-0479">Metal-binding</keyword>
<dbReference type="PROSITE" id="PS51296">
    <property type="entry name" value="RIESKE"/>
    <property type="match status" value="1"/>
</dbReference>
<organism evidence="7 8">
    <name type="scientific">Entotheonella factor</name>
    <dbReference type="NCBI Taxonomy" id="1429438"/>
    <lineage>
        <taxon>Bacteria</taxon>
        <taxon>Pseudomonadati</taxon>
        <taxon>Nitrospinota/Tectimicrobiota group</taxon>
        <taxon>Candidatus Tectimicrobiota</taxon>
        <taxon>Candidatus Entotheonellia</taxon>
        <taxon>Candidatus Entotheonellales</taxon>
        <taxon>Candidatus Entotheonellaceae</taxon>
        <taxon>Candidatus Entotheonella</taxon>
    </lineage>
</organism>
<keyword evidence="1" id="KW-0001">2Fe-2S</keyword>